<proteinExistence type="inferred from homology"/>
<accession>A0ABX0TTU5</accession>
<gene>
    <name evidence="3" type="ORF">FHS31_002095</name>
</gene>
<dbReference type="InterPro" id="IPR050645">
    <property type="entry name" value="Histidine_acid_phosphatase"/>
</dbReference>
<protein>
    <submittedName>
        <fullName evidence="3">4-phytase/acid phosphatase</fullName>
        <ecNumber evidence="3">3.1.3.2</ecNumber>
        <ecNumber evidence="3">3.1.3.26</ecNumber>
    </submittedName>
</protein>
<dbReference type="EC" id="3.1.3.2" evidence="3"/>
<dbReference type="InterPro" id="IPR033379">
    <property type="entry name" value="Acid_Pase_AS"/>
</dbReference>
<evidence type="ECO:0000313" key="3">
    <source>
        <dbReference type="EMBL" id="NIJ08478.1"/>
    </source>
</evidence>
<reference evidence="3 4" key="1">
    <citation type="submission" date="2020-03" db="EMBL/GenBank/DDBJ databases">
        <title>Genomic Encyclopedia of Type Strains, Phase III (KMG-III): the genomes of soil and plant-associated and newly described type strains.</title>
        <authorList>
            <person name="Whitman W."/>
        </authorList>
    </citation>
    <scope>NUCLEOTIDE SEQUENCE [LARGE SCALE GENOMIC DNA]</scope>
    <source>
        <strain evidence="3 4">CECT 8804</strain>
    </source>
</reference>
<dbReference type="EMBL" id="JAAOZC010000004">
    <property type="protein sequence ID" value="NIJ08478.1"/>
    <property type="molecule type" value="Genomic_DNA"/>
</dbReference>
<dbReference type="PROSITE" id="PS00778">
    <property type="entry name" value="HIS_ACID_PHOSPHAT_2"/>
    <property type="match status" value="1"/>
</dbReference>
<dbReference type="InterPro" id="IPR029033">
    <property type="entry name" value="His_PPase_superfam"/>
</dbReference>
<name>A0ABX0TTU5_9SPHN</name>
<comment type="similarity">
    <text evidence="1">Belongs to the histidine acid phosphatase family.</text>
</comment>
<dbReference type="GO" id="GO:0003993">
    <property type="term" value="F:acid phosphatase activity"/>
    <property type="evidence" value="ECO:0007669"/>
    <property type="project" value="UniProtKB-EC"/>
</dbReference>
<dbReference type="CDD" id="cd07061">
    <property type="entry name" value="HP_HAP_like"/>
    <property type="match status" value="1"/>
</dbReference>
<dbReference type="GO" id="GO:0008707">
    <property type="term" value="F:inositol hexakisphosphate 4-phosphatase activity"/>
    <property type="evidence" value="ECO:0007669"/>
    <property type="project" value="UniProtKB-EC"/>
</dbReference>
<dbReference type="InterPro" id="IPR000560">
    <property type="entry name" value="His_Pase_clade-2"/>
</dbReference>
<dbReference type="Gene3D" id="3.40.50.1240">
    <property type="entry name" value="Phosphoglycerate mutase-like"/>
    <property type="match status" value="2"/>
</dbReference>
<dbReference type="PROSITE" id="PS00616">
    <property type="entry name" value="HIS_ACID_PHOSPHAT_1"/>
    <property type="match status" value="1"/>
</dbReference>
<organism evidence="3 4">
    <name type="scientific">Sphingomonas vulcanisoli</name>
    <dbReference type="NCBI Taxonomy" id="1658060"/>
    <lineage>
        <taxon>Bacteria</taxon>
        <taxon>Pseudomonadati</taxon>
        <taxon>Pseudomonadota</taxon>
        <taxon>Alphaproteobacteria</taxon>
        <taxon>Sphingomonadales</taxon>
        <taxon>Sphingomonadaceae</taxon>
        <taxon>Sphingomonas</taxon>
    </lineage>
</organism>
<dbReference type="SUPFAM" id="SSF53254">
    <property type="entry name" value="Phosphoglycerate mutase-like"/>
    <property type="match status" value="1"/>
</dbReference>
<dbReference type="Proteomes" id="UP000727456">
    <property type="component" value="Unassembled WGS sequence"/>
</dbReference>
<keyword evidence="4" id="KW-1185">Reference proteome</keyword>
<dbReference type="RefSeq" id="WP_167073296.1">
    <property type="nucleotide sequence ID" value="NZ_JAAOZC010000004.1"/>
</dbReference>
<dbReference type="PANTHER" id="PTHR11567:SF110">
    <property type="entry name" value="2-PHOSPHOXYLOSE PHOSPHATASE 1"/>
    <property type="match status" value="1"/>
</dbReference>
<comment type="caution">
    <text evidence="3">The sequence shown here is derived from an EMBL/GenBank/DDBJ whole genome shotgun (WGS) entry which is preliminary data.</text>
</comment>
<evidence type="ECO:0000313" key="4">
    <source>
        <dbReference type="Proteomes" id="UP000727456"/>
    </source>
</evidence>
<dbReference type="EC" id="3.1.3.26" evidence="3"/>
<keyword evidence="2 3" id="KW-0378">Hydrolase</keyword>
<evidence type="ECO:0000256" key="2">
    <source>
        <dbReference type="ARBA" id="ARBA00022801"/>
    </source>
</evidence>
<dbReference type="PANTHER" id="PTHR11567">
    <property type="entry name" value="ACID PHOSPHATASE-RELATED"/>
    <property type="match status" value="1"/>
</dbReference>
<sequence length="425" mass="44764">MIIAILATLIAGSAPARADRLILDRVVLVMRHGIRPPTKAPPLPEGFTRSAWPQWPVPTAYLTPHGAEAIRLLAGFERQDYAAAGLFAANGCLAPDTVSIWADTDERTVKTGEAFAEGLSPGCGLKTGHEAGNDDPFFSPIQTGTVDFDATKAVAAIEAWVGPGGVQAVADAHRAELDRLQAVLGDCCAATLCPPSGGASCALSDLPTVIEQGRGAPKLKGAMASGSTLSEILLLEYLEGKPMAEVGFGRIDRAGIMAALALHPAEFSLLHRSPYIAARGAAPLLRRIVETLDASGKAPKLSVFVGHDTTLAYLGGALDLHWSAGDYPRDDPPPGATLGFEGLHDAKGRRFVRLFYEVQTPEQMRALTPLAPSAPPIKIYLSLPGCGSSGDETICKAEAFDHLVKERTVETRGLASLHRVETSST</sequence>
<dbReference type="Pfam" id="PF00328">
    <property type="entry name" value="His_Phos_2"/>
    <property type="match status" value="1"/>
</dbReference>
<evidence type="ECO:0000256" key="1">
    <source>
        <dbReference type="ARBA" id="ARBA00005375"/>
    </source>
</evidence>